<organism evidence="1 2">
    <name type="scientific">Candidatus Viridilinea mediisalina</name>
    <dbReference type="NCBI Taxonomy" id="2024553"/>
    <lineage>
        <taxon>Bacteria</taxon>
        <taxon>Bacillati</taxon>
        <taxon>Chloroflexota</taxon>
        <taxon>Chloroflexia</taxon>
        <taxon>Chloroflexales</taxon>
        <taxon>Chloroflexineae</taxon>
        <taxon>Oscillochloridaceae</taxon>
        <taxon>Candidatus Viridilinea</taxon>
    </lineage>
</organism>
<reference evidence="2" key="1">
    <citation type="submission" date="2017-08" db="EMBL/GenBank/DDBJ databases">
        <authorList>
            <person name="Grouzdev D.S."/>
            <person name="Gaisin V.A."/>
            <person name="Rysina M.S."/>
            <person name="Gorlenko V.M."/>
        </authorList>
    </citation>
    <scope>NUCLEOTIDE SEQUENCE [LARGE SCALE GENOMIC DNA]</scope>
    <source>
        <strain evidence="2">Kir15-3F</strain>
    </source>
</reference>
<name>A0A2A6RIH8_9CHLR</name>
<comment type="caution">
    <text evidence="1">The sequence shown here is derived from an EMBL/GenBank/DDBJ whole genome shotgun (WGS) entry which is preliminary data.</text>
</comment>
<evidence type="ECO:0000313" key="2">
    <source>
        <dbReference type="Proteomes" id="UP000220527"/>
    </source>
</evidence>
<dbReference type="Proteomes" id="UP000220527">
    <property type="component" value="Unassembled WGS sequence"/>
</dbReference>
<sequence>MVAARAPPARSEGLLLVQGEGTAIFLRSFALLCALYEKLSEKPGGTRWSAGFSRLKPALQRQTIDFSDSL</sequence>
<dbReference type="EMBL" id="NQWI01000055">
    <property type="protein sequence ID" value="PDW02689.1"/>
    <property type="molecule type" value="Genomic_DNA"/>
</dbReference>
<proteinExistence type="predicted"/>
<evidence type="ECO:0000313" key="1">
    <source>
        <dbReference type="EMBL" id="PDW02689.1"/>
    </source>
</evidence>
<accession>A0A2A6RIH8</accession>
<keyword evidence="2" id="KW-1185">Reference proteome</keyword>
<gene>
    <name evidence="1" type="ORF">CJ255_12585</name>
</gene>
<dbReference type="AlphaFoldDB" id="A0A2A6RIH8"/>
<protein>
    <submittedName>
        <fullName evidence="1">Uncharacterized protein</fullName>
    </submittedName>
</protein>